<dbReference type="Proteomes" id="UP001420932">
    <property type="component" value="Unassembled WGS sequence"/>
</dbReference>
<evidence type="ECO:0000313" key="1">
    <source>
        <dbReference type="EMBL" id="KAK9141799.1"/>
    </source>
</evidence>
<comment type="caution">
    <text evidence="1">The sequence shown here is derived from an EMBL/GenBank/DDBJ whole genome shotgun (WGS) entry which is preliminary data.</text>
</comment>
<keyword evidence="2" id="KW-1185">Reference proteome</keyword>
<gene>
    <name evidence="1" type="ORF">Syun_011199</name>
</gene>
<name>A0AAP0JXU4_9MAGN</name>
<protein>
    <submittedName>
        <fullName evidence="1">Uncharacterized protein</fullName>
    </submittedName>
</protein>
<dbReference type="EMBL" id="JBBNAF010000005">
    <property type="protein sequence ID" value="KAK9141799.1"/>
    <property type="molecule type" value="Genomic_DNA"/>
</dbReference>
<proteinExistence type="predicted"/>
<dbReference type="AlphaFoldDB" id="A0AAP0JXU4"/>
<organism evidence="1 2">
    <name type="scientific">Stephania yunnanensis</name>
    <dbReference type="NCBI Taxonomy" id="152371"/>
    <lineage>
        <taxon>Eukaryota</taxon>
        <taxon>Viridiplantae</taxon>
        <taxon>Streptophyta</taxon>
        <taxon>Embryophyta</taxon>
        <taxon>Tracheophyta</taxon>
        <taxon>Spermatophyta</taxon>
        <taxon>Magnoliopsida</taxon>
        <taxon>Ranunculales</taxon>
        <taxon>Menispermaceae</taxon>
        <taxon>Menispermoideae</taxon>
        <taxon>Cissampelideae</taxon>
        <taxon>Stephania</taxon>
    </lineage>
</organism>
<evidence type="ECO:0000313" key="2">
    <source>
        <dbReference type="Proteomes" id="UP001420932"/>
    </source>
</evidence>
<accession>A0AAP0JXU4</accession>
<reference evidence="1 2" key="1">
    <citation type="submission" date="2024-01" db="EMBL/GenBank/DDBJ databases">
        <title>Genome assemblies of Stephania.</title>
        <authorList>
            <person name="Yang L."/>
        </authorList>
    </citation>
    <scope>NUCLEOTIDE SEQUENCE [LARGE SCALE GENOMIC DNA]</scope>
    <source>
        <strain evidence="1">YNDBR</strain>
        <tissue evidence="1">Leaf</tissue>
    </source>
</reference>
<sequence length="102" mass="12636">MCYIQWERPGYYRDGSQTCMLLEGKEEEWWWAKSARKLMKWRVLLVRKICRRRRNCKKDCRFRYNPESYARNFDCGDNDYDYHHGFVDDHYVSAFMNTSVVR</sequence>